<keyword evidence="3 6" id="KW-0812">Transmembrane</keyword>
<name>A0A7W9BP65_9RHOB</name>
<dbReference type="GO" id="GO:0055085">
    <property type="term" value="P:transmembrane transport"/>
    <property type="evidence" value="ECO:0007669"/>
    <property type="project" value="TreeGrafter"/>
</dbReference>
<sequence>MEDDIKALRRGVNTLITISAFVLAYFAKALILPIVIGFLIALTLSPINRALQKIGIPAAVGATILIIFATLVVGSAGYFAGETIRVWAQDIPSTAEELREKLSSVSSAIDAMKDVSEDIEEMTAANSDAPQQAVVEQSPIVNSALSVVAGLATSAGISLILALFLLASGNMFYVKLVQTFRTVSERKRALTTVYDIERRVSTYLLTITMINAGLGVVMTLALYAMGLEDAYVWGIAAFLLNYLPILGGLIGTVLVGVHAIIYFDTLSYAIMVPIVYQTITAFEANFVTPYLVGRRMEVNIVAVFLTVVLWAWLWGIAGALVAVPFLLVFKVVCDNFTSLNTFGNFLGVAETGERQIQ</sequence>
<comment type="caution">
    <text evidence="7">The sequence shown here is derived from an EMBL/GenBank/DDBJ whole genome shotgun (WGS) entry which is preliminary data.</text>
</comment>
<feature type="transmembrane region" description="Helical" evidence="6">
    <location>
        <begin position="268"/>
        <end position="288"/>
    </location>
</feature>
<evidence type="ECO:0000256" key="2">
    <source>
        <dbReference type="ARBA" id="ARBA00009773"/>
    </source>
</evidence>
<gene>
    <name evidence="7" type="ORF">FHS72_003638</name>
</gene>
<evidence type="ECO:0000256" key="4">
    <source>
        <dbReference type="ARBA" id="ARBA00022989"/>
    </source>
</evidence>
<evidence type="ECO:0000256" key="1">
    <source>
        <dbReference type="ARBA" id="ARBA00004141"/>
    </source>
</evidence>
<dbReference type="Proteomes" id="UP000535415">
    <property type="component" value="Unassembled WGS sequence"/>
</dbReference>
<feature type="transmembrane region" description="Helical" evidence="6">
    <location>
        <begin position="144"/>
        <end position="166"/>
    </location>
</feature>
<accession>A0A7W9BP65</accession>
<protein>
    <submittedName>
        <fullName evidence="7">Putative PurR-regulated permease PerM</fullName>
    </submittedName>
</protein>
<proteinExistence type="inferred from homology"/>
<comment type="subcellular location">
    <subcellularLocation>
        <location evidence="1">Membrane</location>
        <topology evidence="1">Multi-pass membrane protein</topology>
    </subcellularLocation>
</comment>
<dbReference type="Pfam" id="PF01594">
    <property type="entry name" value="AI-2E_transport"/>
    <property type="match status" value="1"/>
</dbReference>
<evidence type="ECO:0000256" key="5">
    <source>
        <dbReference type="ARBA" id="ARBA00023136"/>
    </source>
</evidence>
<feature type="transmembrane region" description="Helical" evidence="6">
    <location>
        <begin position="231"/>
        <end position="261"/>
    </location>
</feature>
<keyword evidence="5 6" id="KW-0472">Membrane</keyword>
<dbReference type="PANTHER" id="PTHR21716">
    <property type="entry name" value="TRANSMEMBRANE PROTEIN"/>
    <property type="match status" value="1"/>
</dbReference>
<dbReference type="EMBL" id="JACIJM010000018">
    <property type="protein sequence ID" value="MBB5723990.1"/>
    <property type="molecule type" value="Genomic_DNA"/>
</dbReference>
<dbReference type="InterPro" id="IPR002549">
    <property type="entry name" value="AI-2E-like"/>
</dbReference>
<dbReference type="RefSeq" id="WP_183531095.1">
    <property type="nucleotide sequence ID" value="NZ_JACIJM010000018.1"/>
</dbReference>
<dbReference type="AlphaFoldDB" id="A0A7W9BP65"/>
<keyword evidence="4 6" id="KW-1133">Transmembrane helix</keyword>
<keyword evidence="8" id="KW-1185">Reference proteome</keyword>
<evidence type="ECO:0000256" key="6">
    <source>
        <dbReference type="SAM" id="Phobius"/>
    </source>
</evidence>
<reference evidence="7 8" key="1">
    <citation type="submission" date="2020-08" db="EMBL/GenBank/DDBJ databases">
        <title>Genomic Encyclopedia of Type Strains, Phase IV (KMG-IV): sequencing the most valuable type-strain genomes for metagenomic binning, comparative biology and taxonomic classification.</title>
        <authorList>
            <person name="Goeker M."/>
        </authorList>
    </citation>
    <scope>NUCLEOTIDE SEQUENCE [LARGE SCALE GENOMIC DNA]</scope>
    <source>
        <strain evidence="7 8">DSM 101064</strain>
    </source>
</reference>
<evidence type="ECO:0000313" key="8">
    <source>
        <dbReference type="Proteomes" id="UP000535415"/>
    </source>
</evidence>
<organism evidence="7 8">
    <name type="scientific">Yoonia ponticola</name>
    <dbReference type="NCBI Taxonomy" id="1524255"/>
    <lineage>
        <taxon>Bacteria</taxon>
        <taxon>Pseudomonadati</taxon>
        <taxon>Pseudomonadota</taxon>
        <taxon>Alphaproteobacteria</taxon>
        <taxon>Rhodobacterales</taxon>
        <taxon>Paracoccaceae</taxon>
        <taxon>Yoonia</taxon>
    </lineage>
</organism>
<feature type="transmembrane region" description="Helical" evidence="6">
    <location>
        <begin position="300"/>
        <end position="329"/>
    </location>
</feature>
<comment type="similarity">
    <text evidence="2">Belongs to the autoinducer-2 exporter (AI-2E) (TC 2.A.86) family.</text>
</comment>
<evidence type="ECO:0000313" key="7">
    <source>
        <dbReference type="EMBL" id="MBB5723990.1"/>
    </source>
</evidence>
<evidence type="ECO:0000256" key="3">
    <source>
        <dbReference type="ARBA" id="ARBA00022692"/>
    </source>
</evidence>
<feature type="transmembrane region" description="Helical" evidence="6">
    <location>
        <begin position="20"/>
        <end position="44"/>
    </location>
</feature>
<dbReference type="GO" id="GO:0016020">
    <property type="term" value="C:membrane"/>
    <property type="evidence" value="ECO:0007669"/>
    <property type="project" value="UniProtKB-SubCell"/>
</dbReference>
<dbReference type="PANTHER" id="PTHR21716:SF16">
    <property type="entry name" value="BLL1467 PROTEIN"/>
    <property type="match status" value="1"/>
</dbReference>
<feature type="transmembrane region" description="Helical" evidence="6">
    <location>
        <begin position="203"/>
        <end position="225"/>
    </location>
</feature>
<feature type="transmembrane region" description="Helical" evidence="6">
    <location>
        <begin position="56"/>
        <end position="80"/>
    </location>
</feature>